<feature type="region of interest" description="Disordered" evidence="1">
    <location>
        <begin position="312"/>
        <end position="470"/>
    </location>
</feature>
<dbReference type="Proteomes" id="UP000262177">
    <property type="component" value="Chromosome"/>
</dbReference>
<dbReference type="Gene3D" id="3.90.1200.10">
    <property type="match status" value="1"/>
</dbReference>
<keyword evidence="3" id="KW-0808">Transferase</keyword>
<organism evidence="3 4">
    <name type="scientific">Bifidobacterium bifidum LMG 13195</name>
    <dbReference type="NCBI Taxonomy" id="1207542"/>
    <lineage>
        <taxon>Bacteria</taxon>
        <taxon>Bacillati</taxon>
        <taxon>Actinomycetota</taxon>
        <taxon>Actinomycetes</taxon>
        <taxon>Bifidobacteriales</taxon>
        <taxon>Bifidobacteriaceae</taxon>
        <taxon>Bifidobacterium</taxon>
    </lineage>
</organism>
<feature type="compositionally biased region" description="Polar residues" evidence="1">
    <location>
        <begin position="314"/>
        <end position="333"/>
    </location>
</feature>
<dbReference type="InterPro" id="IPR002575">
    <property type="entry name" value="Aminoglycoside_PTrfase"/>
</dbReference>
<evidence type="ECO:0000313" key="3">
    <source>
        <dbReference type="EMBL" id="BBA48480.1"/>
    </source>
</evidence>
<name>A0A286TEU2_BIFBI</name>
<feature type="region of interest" description="Disordered" evidence="1">
    <location>
        <begin position="476"/>
        <end position="495"/>
    </location>
</feature>
<dbReference type="AlphaFoldDB" id="A0A286TEU2"/>
<sequence length="495" mass="52904">MLAALASAAMPSIVMAGVRDSERANDTDDAAGIDQAVMQDAAGRMYDIYACDTEDGRKRLTGRVQAARTLERAKDPGGLGFALDTVLAFVDGREKSTLTGGATVMVAAHNDGVARPLDLLTLDDCAAMGTAIGAIHRLRPNFLQAESYPVFSTGQIRAQLTAWIKRLRQAGHVPPEITSSWGRIIETEGLWSFVTCPVHGGFSDGDVLFSGATVTAVTNWQNMQVNDPARDLAWIFGKIDEDHRNAVLAAYGRMMGSRLDDLIMLRANLWLQMEQVGEFIDALNRADSQKIIQFKAQVERLAHQLGAFTRKTAPATTSGAQSSKPPSTITVGTLLNDDDRRKVAAATQAGARVPDDIADPNDNTDETDRTGSADIKAAGEFDPQTMGIRYSAETEHVTATAGTTSETMTLSRGDSDDTGDADATGATDDTDDRTPNATPAAHIEDAPSQATPATPDRQDGASAARDTPTIVIPLLEREERAMRDAQSELQSSQGK</sequence>
<dbReference type="InterPro" id="IPR011009">
    <property type="entry name" value="Kinase-like_dom_sf"/>
</dbReference>
<accession>A0A286TEU2</accession>
<dbReference type="EMBL" id="AP018131">
    <property type="protein sequence ID" value="BBA48480.1"/>
    <property type="molecule type" value="Genomic_DNA"/>
</dbReference>
<reference evidence="3 4" key="1">
    <citation type="journal article" date="2017" name="Biosci. Biotechnol. Biochem.">
        <title>Identification and characterization of a sulfoglycosidase from Bifidobacterium bifidum implicated in mucin glycan utilization.</title>
        <authorList>
            <person name="Katoh T."/>
            <person name="Maeshibu T."/>
            <person name="Kikkawa K."/>
            <person name="Gotoh A."/>
            <person name="Tomabechi Y."/>
            <person name="Nakamura M."/>
            <person name="Liao W.-H."/>
            <person name="Yamaguchi M."/>
            <person name="Ashida H."/>
            <person name="Yamamoto K."/>
            <person name="Katayama T."/>
        </authorList>
    </citation>
    <scope>NUCLEOTIDE SEQUENCE [LARGE SCALE GENOMIC DNA]</scope>
    <source>
        <strain evidence="3 4">JCM 7004</strain>
    </source>
</reference>
<feature type="compositionally biased region" description="Acidic residues" evidence="1">
    <location>
        <begin position="356"/>
        <end position="365"/>
    </location>
</feature>
<evidence type="ECO:0000313" key="4">
    <source>
        <dbReference type="Proteomes" id="UP000262177"/>
    </source>
</evidence>
<dbReference type="SUPFAM" id="SSF56112">
    <property type="entry name" value="Protein kinase-like (PK-like)"/>
    <property type="match status" value="1"/>
</dbReference>
<dbReference type="Pfam" id="PF01636">
    <property type="entry name" value="APH"/>
    <property type="match status" value="1"/>
</dbReference>
<dbReference type="GO" id="GO:0016740">
    <property type="term" value="F:transferase activity"/>
    <property type="evidence" value="ECO:0007669"/>
    <property type="project" value="UniProtKB-KW"/>
</dbReference>
<feature type="compositionally biased region" description="Low complexity" evidence="1">
    <location>
        <begin position="398"/>
        <end position="412"/>
    </location>
</feature>
<feature type="compositionally biased region" description="Basic and acidic residues" evidence="1">
    <location>
        <begin position="476"/>
        <end position="486"/>
    </location>
</feature>
<evidence type="ECO:0000259" key="2">
    <source>
        <dbReference type="Pfam" id="PF01636"/>
    </source>
</evidence>
<gene>
    <name evidence="3" type="ORF">BBJK_02190</name>
</gene>
<proteinExistence type="predicted"/>
<protein>
    <submittedName>
        <fullName evidence="3">Aminoglycoside phosphotransferase</fullName>
    </submittedName>
</protein>
<evidence type="ECO:0000256" key="1">
    <source>
        <dbReference type="SAM" id="MobiDB-lite"/>
    </source>
</evidence>
<feature type="domain" description="Aminoglycoside phosphotransferase" evidence="2">
    <location>
        <begin position="124"/>
        <end position="254"/>
    </location>
</feature>